<accession>A0ACD5ZCQ0</accession>
<evidence type="ECO:0000313" key="2">
    <source>
        <dbReference type="Proteomes" id="UP001732700"/>
    </source>
</evidence>
<name>A0ACD5ZCQ0_AVESA</name>
<dbReference type="Proteomes" id="UP001732700">
    <property type="component" value="Chromosome 6C"/>
</dbReference>
<dbReference type="EnsemblPlants" id="AVESA.00010b.r2.6CG1126460.1">
    <property type="protein sequence ID" value="AVESA.00010b.r2.6CG1126460.1.CDS"/>
    <property type="gene ID" value="AVESA.00010b.r2.6CG1126460"/>
</dbReference>
<organism evidence="1 2">
    <name type="scientific">Avena sativa</name>
    <name type="common">Oat</name>
    <dbReference type="NCBI Taxonomy" id="4498"/>
    <lineage>
        <taxon>Eukaryota</taxon>
        <taxon>Viridiplantae</taxon>
        <taxon>Streptophyta</taxon>
        <taxon>Embryophyta</taxon>
        <taxon>Tracheophyta</taxon>
        <taxon>Spermatophyta</taxon>
        <taxon>Magnoliopsida</taxon>
        <taxon>Liliopsida</taxon>
        <taxon>Poales</taxon>
        <taxon>Poaceae</taxon>
        <taxon>BOP clade</taxon>
        <taxon>Pooideae</taxon>
        <taxon>Poodae</taxon>
        <taxon>Poeae</taxon>
        <taxon>Poeae Chloroplast Group 1 (Aveneae type)</taxon>
        <taxon>Aveninae</taxon>
        <taxon>Avena</taxon>
    </lineage>
</organism>
<sequence length="528" mass="55706">MRAPRSKKAVTVQREASTSCRVWFVCKGNLVCTREGQSRAEPSTASTSPRLSSSDHSTSKSSPLQVQGDDDGGQLFVTHDPTPLRQSPNSNNATDDSHEAAAEAAFQPVPPSTPSRHGSEDASEMDGALHEETHRRELDAISEKTEEEEDGRSAELELHVADSERATGELDVRMSESCSGLDVPRREEPTPEEGSMDAVAVAVGGGDQCAGFLRFRLSELEEATNSFDESARIGGARGGVYRATLRGLSVAVKIVSPDGAVTKARFASAAAAMARARHPGLVTPVGACPEARAVVEEFVPGGSLEDRLDGQASPLPWHARCGVAYRTCSVLSYLHSTATVHGDVRPANILFEDEMCSSSKLAGLGISRLAAPKRAGRVALAYVDPRYLETGELTPQCDVHALGLLLLRLVTGKPASTAKKVAREAATGAGRAWREVVDASAGGWPMERATEVAILGLKCCAVSDGRVPPRPAAELLEEARSVLEAVTSAAPERTRPRHVADDQPEAPPSRSGVTPGGLATQSTGSTQT</sequence>
<evidence type="ECO:0000313" key="1">
    <source>
        <dbReference type="EnsemblPlants" id="AVESA.00010b.r2.6CG1126460.1.CDS"/>
    </source>
</evidence>
<proteinExistence type="predicted"/>
<keyword evidence="2" id="KW-1185">Reference proteome</keyword>
<reference evidence="1" key="2">
    <citation type="submission" date="2025-09" db="UniProtKB">
        <authorList>
            <consortium name="EnsemblPlants"/>
        </authorList>
    </citation>
    <scope>IDENTIFICATION</scope>
</reference>
<protein>
    <submittedName>
        <fullName evidence="1">Uncharacterized protein</fullName>
    </submittedName>
</protein>
<reference evidence="1" key="1">
    <citation type="submission" date="2021-05" db="EMBL/GenBank/DDBJ databases">
        <authorList>
            <person name="Scholz U."/>
            <person name="Mascher M."/>
            <person name="Fiebig A."/>
        </authorList>
    </citation>
    <scope>NUCLEOTIDE SEQUENCE [LARGE SCALE GENOMIC DNA]</scope>
</reference>